<comment type="caution">
    <text evidence="1">The sequence shown here is derived from an EMBL/GenBank/DDBJ whole genome shotgun (WGS) entry which is preliminary data.</text>
</comment>
<sequence length="73" mass="9022">MIYNFIDKITMEEWVYCIKNNIKKMDEAERMKSEIRFLVPGMLLLYLNRRRPETYKQFSSELNSQLDYILYNE</sequence>
<reference evidence="1" key="1">
    <citation type="journal article" date="2015" name="Proc. Natl. Acad. Sci. U.S.A.">
        <title>Networks of energetic and metabolic interactions define dynamics in microbial communities.</title>
        <authorList>
            <person name="Embree M."/>
            <person name="Liu J.K."/>
            <person name="Al-Bassam M.M."/>
            <person name="Zengler K."/>
        </authorList>
    </citation>
    <scope>NUCLEOTIDE SEQUENCE</scope>
</reference>
<proteinExistence type="predicted"/>
<protein>
    <submittedName>
        <fullName evidence="1">Uncharacterized protein</fullName>
    </submittedName>
</protein>
<evidence type="ECO:0000313" key="1">
    <source>
        <dbReference type="EMBL" id="KUG25436.1"/>
    </source>
</evidence>
<gene>
    <name evidence="1" type="ORF">ASZ90_004739</name>
</gene>
<name>A0A0W8FX75_9ZZZZ</name>
<dbReference type="EMBL" id="LNQE01000685">
    <property type="protein sequence ID" value="KUG25436.1"/>
    <property type="molecule type" value="Genomic_DNA"/>
</dbReference>
<accession>A0A0W8FX75</accession>
<organism evidence="1">
    <name type="scientific">hydrocarbon metagenome</name>
    <dbReference type="NCBI Taxonomy" id="938273"/>
    <lineage>
        <taxon>unclassified sequences</taxon>
        <taxon>metagenomes</taxon>
        <taxon>ecological metagenomes</taxon>
    </lineage>
</organism>
<dbReference type="AlphaFoldDB" id="A0A0W8FX75"/>